<evidence type="ECO:0000313" key="2">
    <source>
        <dbReference type="Proteomes" id="UP000775213"/>
    </source>
</evidence>
<sequence>MERFQKICWRPSAEAISKKRHNAKPPNAMQAENPEFFYFLLKQAENPNSFCFLLKQAENPNSFCFLLKWAGNPDLMMIIIPLEPPRNQG</sequence>
<name>A0AAV7GVJ2_DENCH</name>
<protein>
    <submittedName>
        <fullName evidence="1">Uncharacterized protein</fullName>
    </submittedName>
</protein>
<evidence type="ECO:0000313" key="1">
    <source>
        <dbReference type="EMBL" id="KAH0459728.1"/>
    </source>
</evidence>
<comment type="caution">
    <text evidence="1">The sequence shown here is derived from an EMBL/GenBank/DDBJ whole genome shotgun (WGS) entry which is preliminary data.</text>
</comment>
<dbReference type="Proteomes" id="UP000775213">
    <property type="component" value="Unassembled WGS sequence"/>
</dbReference>
<reference evidence="1 2" key="1">
    <citation type="journal article" date="2021" name="Hortic Res">
        <title>Chromosome-scale assembly of the Dendrobium chrysotoxum genome enhances the understanding of orchid evolution.</title>
        <authorList>
            <person name="Zhang Y."/>
            <person name="Zhang G.Q."/>
            <person name="Zhang D."/>
            <person name="Liu X.D."/>
            <person name="Xu X.Y."/>
            <person name="Sun W.H."/>
            <person name="Yu X."/>
            <person name="Zhu X."/>
            <person name="Wang Z.W."/>
            <person name="Zhao X."/>
            <person name="Zhong W.Y."/>
            <person name="Chen H."/>
            <person name="Yin W.L."/>
            <person name="Huang T."/>
            <person name="Niu S.C."/>
            <person name="Liu Z.J."/>
        </authorList>
    </citation>
    <scope>NUCLEOTIDE SEQUENCE [LARGE SCALE GENOMIC DNA]</scope>
    <source>
        <strain evidence="1">Lindl</strain>
    </source>
</reference>
<accession>A0AAV7GVJ2</accession>
<organism evidence="1 2">
    <name type="scientific">Dendrobium chrysotoxum</name>
    <name type="common">Orchid</name>
    <dbReference type="NCBI Taxonomy" id="161865"/>
    <lineage>
        <taxon>Eukaryota</taxon>
        <taxon>Viridiplantae</taxon>
        <taxon>Streptophyta</taxon>
        <taxon>Embryophyta</taxon>
        <taxon>Tracheophyta</taxon>
        <taxon>Spermatophyta</taxon>
        <taxon>Magnoliopsida</taxon>
        <taxon>Liliopsida</taxon>
        <taxon>Asparagales</taxon>
        <taxon>Orchidaceae</taxon>
        <taxon>Epidendroideae</taxon>
        <taxon>Malaxideae</taxon>
        <taxon>Dendrobiinae</taxon>
        <taxon>Dendrobium</taxon>
    </lineage>
</organism>
<dbReference type="EMBL" id="JAGFBR010000011">
    <property type="protein sequence ID" value="KAH0459728.1"/>
    <property type="molecule type" value="Genomic_DNA"/>
</dbReference>
<dbReference type="AlphaFoldDB" id="A0AAV7GVJ2"/>
<gene>
    <name evidence="1" type="ORF">IEQ34_012542</name>
</gene>
<keyword evidence="2" id="KW-1185">Reference proteome</keyword>
<proteinExistence type="predicted"/>